<proteinExistence type="predicted"/>
<dbReference type="Pfam" id="PF00106">
    <property type="entry name" value="adh_short"/>
    <property type="match status" value="1"/>
</dbReference>
<dbReference type="PANTHER" id="PTHR43157">
    <property type="entry name" value="PHOSPHATIDYLINOSITOL-GLYCAN BIOSYNTHESIS CLASS F PROTEIN-RELATED"/>
    <property type="match status" value="1"/>
</dbReference>
<dbReference type="GO" id="GO:0016491">
    <property type="term" value="F:oxidoreductase activity"/>
    <property type="evidence" value="ECO:0007669"/>
    <property type="project" value="UniProtKB-KW"/>
</dbReference>
<organism evidence="2 3">
    <name type="scientific">Malikia spinosa</name>
    <dbReference type="NCBI Taxonomy" id="86180"/>
    <lineage>
        <taxon>Bacteria</taxon>
        <taxon>Pseudomonadati</taxon>
        <taxon>Pseudomonadota</taxon>
        <taxon>Betaproteobacteria</taxon>
        <taxon>Burkholderiales</taxon>
        <taxon>Comamonadaceae</taxon>
        <taxon>Malikia</taxon>
    </lineage>
</organism>
<gene>
    <name evidence="2" type="ORF">C6P61_12985</name>
</gene>
<evidence type="ECO:0000313" key="3">
    <source>
        <dbReference type="Proteomes" id="UP000238326"/>
    </source>
</evidence>
<name>A0A2S9KCF8_9BURK</name>
<dbReference type="PRINTS" id="PR00081">
    <property type="entry name" value="GDHRDH"/>
</dbReference>
<dbReference type="InterPro" id="IPR002347">
    <property type="entry name" value="SDR_fam"/>
</dbReference>
<comment type="caution">
    <text evidence="2">The sequence shown here is derived from an EMBL/GenBank/DDBJ whole genome shotgun (WGS) entry which is preliminary data.</text>
</comment>
<protein>
    <submittedName>
        <fullName evidence="2">SDR family oxidoreductase</fullName>
    </submittedName>
</protein>
<sequence>MNLPVDLPLNQPVAQDLTGRVALVTGANTGIGRITARELARRGAEVFLATRSLARTQPALDEIAQLTGRPGAHWLELDLADFASVRACAQRFLASGRPLHLLVNNAGLGGQRGLSRDGLELTFGVNHMGHFLLTQLLRERLVASAPARVVTVASRAHQWAPGLDWAELRRPTRSLTGIREYMVSKLANVLFSAELGRQLAGSGVSSYAVHPGVVDTEIWRQVPRLLRPLLKLRGLRDPEQGAQTTLYCALQAPQHETGCYYADSALKTPSKLAQDQRLAAELWRFSEQILS</sequence>
<dbReference type="Proteomes" id="UP000238326">
    <property type="component" value="Unassembled WGS sequence"/>
</dbReference>
<evidence type="ECO:0000256" key="1">
    <source>
        <dbReference type="ARBA" id="ARBA00023002"/>
    </source>
</evidence>
<dbReference type="OrthoDB" id="109589at2"/>
<dbReference type="PANTHER" id="PTHR43157:SF44">
    <property type="entry name" value="DEHYDROGENASE_REDUCTASE SDR FAMILY MEMBER 13"/>
    <property type="match status" value="1"/>
</dbReference>
<dbReference type="AlphaFoldDB" id="A0A2S9KCF8"/>
<dbReference type="CDD" id="cd05327">
    <property type="entry name" value="retinol-DH_like_SDR_c_like"/>
    <property type="match status" value="1"/>
</dbReference>
<dbReference type="SUPFAM" id="SSF51735">
    <property type="entry name" value="NAD(P)-binding Rossmann-fold domains"/>
    <property type="match status" value="1"/>
</dbReference>
<reference evidence="2 3" key="1">
    <citation type="submission" date="2018-03" db="EMBL/GenBank/DDBJ databases">
        <title>Comparative genomics illustrates the genes involved in a hyperalkaliphilic mechanisms of Serpentinomonas isolated from highly-alkaline calcium-rich serpentinized springs.</title>
        <authorList>
            <person name="Suzuki S."/>
            <person name="Ishii S."/>
            <person name="Walworth N."/>
            <person name="Bird L."/>
            <person name="Kuenen J.G."/>
            <person name="Nealson K.H."/>
        </authorList>
    </citation>
    <scope>NUCLEOTIDE SEQUENCE [LARGE SCALE GENOMIC DNA]</scope>
    <source>
        <strain evidence="2 3">83</strain>
    </source>
</reference>
<dbReference type="EMBL" id="PVLR01000038">
    <property type="protein sequence ID" value="PRD68086.1"/>
    <property type="molecule type" value="Genomic_DNA"/>
</dbReference>
<dbReference type="RefSeq" id="WP_105730356.1">
    <property type="nucleotide sequence ID" value="NZ_JAVBYE010000014.1"/>
</dbReference>
<evidence type="ECO:0000313" key="2">
    <source>
        <dbReference type="EMBL" id="PRD68086.1"/>
    </source>
</evidence>
<dbReference type="Gene3D" id="3.40.50.720">
    <property type="entry name" value="NAD(P)-binding Rossmann-like Domain"/>
    <property type="match status" value="1"/>
</dbReference>
<dbReference type="InterPro" id="IPR036291">
    <property type="entry name" value="NAD(P)-bd_dom_sf"/>
</dbReference>
<accession>A0A2S9KCF8</accession>
<keyword evidence="3" id="KW-1185">Reference proteome</keyword>
<keyword evidence="1" id="KW-0560">Oxidoreductase</keyword>